<comment type="caution">
    <text evidence="2">The sequence shown here is derived from an EMBL/GenBank/DDBJ whole genome shotgun (WGS) entry which is preliminary data.</text>
</comment>
<dbReference type="RefSeq" id="WP_205174930.1">
    <property type="nucleotide sequence ID" value="NZ_JAFBDZ010000005.1"/>
</dbReference>
<dbReference type="Pfam" id="PF13302">
    <property type="entry name" value="Acetyltransf_3"/>
    <property type="match status" value="1"/>
</dbReference>
<dbReference type="GO" id="GO:0008999">
    <property type="term" value="F:protein-N-terminal-alanine acetyltransferase activity"/>
    <property type="evidence" value="ECO:0007669"/>
    <property type="project" value="UniProtKB-EC"/>
</dbReference>
<dbReference type="InterPro" id="IPR016181">
    <property type="entry name" value="Acyl_CoA_acyltransferase"/>
</dbReference>
<dbReference type="InterPro" id="IPR000182">
    <property type="entry name" value="GNAT_dom"/>
</dbReference>
<dbReference type="EMBL" id="JAFBDZ010000005">
    <property type="protein sequence ID" value="MBM7587770.1"/>
    <property type="molecule type" value="Genomic_DNA"/>
</dbReference>
<reference evidence="2 3" key="1">
    <citation type="submission" date="2021-01" db="EMBL/GenBank/DDBJ databases">
        <title>Genomic Encyclopedia of Type Strains, Phase IV (KMG-IV): sequencing the most valuable type-strain genomes for metagenomic binning, comparative biology and taxonomic classification.</title>
        <authorList>
            <person name="Goeker M."/>
        </authorList>
    </citation>
    <scope>NUCLEOTIDE SEQUENCE [LARGE SCALE GENOMIC DNA]</scope>
    <source>
        <strain evidence="2 3">DSM 24834</strain>
    </source>
</reference>
<gene>
    <name evidence="2" type="ORF">JOC86_004344</name>
</gene>
<dbReference type="PANTHER" id="PTHR43792">
    <property type="entry name" value="GNAT FAMILY, PUTATIVE (AFU_ORTHOLOGUE AFUA_3G00765)-RELATED-RELATED"/>
    <property type="match status" value="1"/>
</dbReference>
<dbReference type="Gene3D" id="3.40.630.30">
    <property type="match status" value="1"/>
</dbReference>
<organism evidence="2 3">
    <name type="scientific">Rossellomorea pakistanensis</name>
    <dbReference type="NCBI Taxonomy" id="992288"/>
    <lineage>
        <taxon>Bacteria</taxon>
        <taxon>Bacillati</taxon>
        <taxon>Bacillota</taxon>
        <taxon>Bacilli</taxon>
        <taxon>Bacillales</taxon>
        <taxon>Bacillaceae</taxon>
        <taxon>Rossellomorea</taxon>
    </lineage>
</organism>
<dbReference type="EC" id="2.3.1.267" evidence="2"/>
<dbReference type="SUPFAM" id="SSF55729">
    <property type="entry name" value="Acyl-CoA N-acyltransferases (Nat)"/>
    <property type="match status" value="1"/>
</dbReference>
<evidence type="ECO:0000313" key="3">
    <source>
        <dbReference type="Proteomes" id="UP001646157"/>
    </source>
</evidence>
<keyword evidence="2" id="KW-0012">Acyltransferase</keyword>
<keyword evidence="2" id="KW-0808">Transferase</keyword>
<dbReference type="PANTHER" id="PTHR43792:SF9">
    <property type="entry name" value="RIBOSOMAL-PROTEIN-ALANINE ACETYLTRANSFERASE"/>
    <property type="match status" value="1"/>
</dbReference>
<evidence type="ECO:0000259" key="1">
    <source>
        <dbReference type="PROSITE" id="PS51186"/>
    </source>
</evidence>
<dbReference type="Proteomes" id="UP001646157">
    <property type="component" value="Unassembled WGS sequence"/>
</dbReference>
<protein>
    <submittedName>
        <fullName evidence="2">Ribosomal-protein-alanine N-acetyltransferase</fullName>
        <ecNumber evidence="2">2.3.1.267</ecNumber>
    </submittedName>
</protein>
<name>A0ABS2NIY5_9BACI</name>
<feature type="domain" description="N-acetyltransferase" evidence="1">
    <location>
        <begin position="10"/>
        <end position="174"/>
    </location>
</feature>
<evidence type="ECO:0000313" key="2">
    <source>
        <dbReference type="EMBL" id="MBM7587770.1"/>
    </source>
</evidence>
<keyword evidence="3" id="KW-1185">Reference proteome</keyword>
<proteinExistence type="predicted"/>
<sequence length="178" mass="21143">MLPELRTDNLILREITEQDAQALFEYFSSDKAMQFYGMNPLTTLEQMKNIVKGMASGYEKKQAIRWGIQLKDQQELIGTIGFNNWSNLHKKAELGYDLNPRYWRKGYMFEAISKVIQFGFEEILLNRIGAFVYLDNEASNRILEKIGFHQEGILKDYYFSYDRYHDVYVYRLLQSEFL</sequence>
<dbReference type="PROSITE" id="PS51186">
    <property type="entry name" value="GNAT"/>
    <property type="match status" value="1"/>
</dbReference>
<dbReference type="InterPro" id="IPR051531">
    <property type="entry name" value="N-acetyltransferase"/>
</dbReference>
<accession>A0ABS2NIY5</accession>